<organism evidence="1 2">
    <name type="scientific">Eumeta variegata</name>
    <name type="common">Bagworm moth</name>
    <name type="synonym">Eumeta japonica</name>
    <dbReference type="NCBI Taxonomy" id="151549"/>
    <lineage>
        <taxon>Eukaryota</taxon>
        <taxon>Metazoa</taxon>
        <taxon>Ecdysozoa</taxon>
        <taxon>Arthropoda</taxon>
        <taxon>Hexapoda</taxon>
        <taxon>Insecta</taxon>
        <taxon>Pterygota</taxon>
        <taxon>Neoptera</taxon>
        <taxon>Endopterygota</taxon>
        <taxon>Lepidoptera</taxon>
        <taxon>Glossata</taxon>
        <taxon>Ditrysia</taxon>
        <taxon>Tineoidea</taxon>
        <taxon>Psychidae</taxon>
        <taxon>Oiketicinae</taxon>
        <taxon>Eumeta</taxon>
    </lineage>
</organism>
<evidence type="ECO:0000313" key="1">
    <source>
        <dbReference type="EMBL" id="GBP97511.1"/>
    </source>
</evidence>
<gene>
    <name evidence="1" type="ORF">EVAR_101155_1</name>
</gene>
<sequence>MTFSIQQRHAKGYAVGYAFVVRCGCGQQLRYRYMVGMAEESTLTESGRPSGVCGAHLLTADSLRDSGARLPPPSAPFPCISARLMPANRRLRLTASYLPRNVDICKLNSYTATGKFLKSAVYH</sequence>
<dbReference type="OrthoDB" id="7460142at2759"/>
<accession>A0A4C2A9G8</accession>
<dbReference type="EMBL" id="BGZK01002945">
    <property type="protein sequence ID" value="GBP97511.1"/>
    <property type="molecule type" value="Genomic_DNA"/>
</dbReference>
<keyword evidence="2" id="KW-1185">Reference proteome</keyword>
<protein>
    <submittedName>
        <fullName evidence="1">Uncharacterized protein</fullName>
    </submittedName>
</protein>
<evidence type="ECO:0000313" key="2">
    <source>
        <dbReference type="Proteomes" id="UP000299102"/>
    </source>
</evidence>
<dbReference type="AlphaFoldDB" id="A0A4C2A9G8"/>
<proteinExistence type="predicted"/>
<reference evidence="1 2" key="1">
    <citation type="journal article" date="2019" name="Commun. Biol.">
        <title>The bagworm genome reveals a unique fibroin gene that provides high tensile strength.</title>
        <authorList>
            <person name="Kono N."/>
            <person name="Nakamura H."/>
            <person name="Ohtoshi R."/>
            <person name="Tomita M."/>
            <person name="Numata K."/>
            <person name="Arakawa K."/>
        </authorList>
    </citation>
    <scope>NUCLEOTIDE SEQUENCE [LARGE SCALE GENOMIC DNA]</scope>
</reference>
<name>A0A4C2A9G8_EUMVA</name>
<comment type="caution">
    <text evidence="1">The sequence shown here is derived from an EMBL/GenBank/DDBJ whole genome shotgun (WGS) entry which is preliminary data.</text>
</comment>
<dbReference type="Proteomes" id="UP000299102">
    <property type="component" value="Unassembled WGS sequence"/>
</dbReference>